<gene>
    <name evidence="5" type="ORF">ACFTOW_09420</name>
</gene>
<evidence type="ECO:0000256" key="3">
    <source>
        <dbReference type="ARBA" id="ARBA00023239"/>
    </source>
</evidence>
<dbReference type="RefSeq" id="WP_379914967.1">
    <property type="nucleotide sequence ID" value="NZ_JBHUDD010000053.1"/>
</dbReference>
<comment type="caution">
    <text evidence="5">The sequence shown here is derived from an EMBL/GenBank/DDBJ whole genome shotgun (WGS) entry which is preliminary data.</text>
</comment>
<dbReference type="InterPro" id="IPR015813">
    <property type="entry name" value="Pyrv/PenolPyrv_kinase-like_dom"/>
</dbReference>
<evidence type="ECO:0000256" key="1">
    <source>
        <dbReference type="ARBA" id="ARBA00005568"/>
    </source>
</evidence>
<dbReference type="SUPFAM" id="SSF51621">
    <property type="entry name" value="Phosphoenolpyruvate/pyruvate domain"/>
    <property type="match status" value="1"/>
</dbReference>
<protein>
    <submittedName>
        <fullName evidence="5">Aldolase/citrate lyase family protein</fullName>
    </submittedName>
</protein>
<dbReference type="PANTHER" id="PTHR30502">
    <property type="entry name" value="2-KETO-3-DEOXY-L-RHAMNONATE ALDOLASE"/>
    <property type="match status" value="1"/>
</dbReference>
<dbReference type="GO" id="GO:0016829">
    <property type="term" value="F:lyase activity"/>
    <property type="evidence" value="ECO:0007669"/>
    <property type="project" value="UniProtKB-KW"/>
</dbReference>
<name>A0ABW4EFL6_9RHOB</name>
<keyword evidence="6" id="KW-1185">Reference proteome</keyword>
<dbReference type="Pfam" id="PF03328">
    <property type="entry name" value="HpcH_HpaI"/>
    <property type="match status" value="1"/>
</dbReference>
<evidence type="ECO:0000313" key="5">
    <source>
        <dbReference type="EMBL" id="MFD1509620.1"/>
    </source>
</evidence>
<dbReference type="PANTHER" id="PTHR30502:SF0">
    <property type="entry name" value="PHOSPHOENOLPYRUVATE CARBOXYLASE FAMILY PROTEIN"/>
    <property type="match status" value="1"/>
</dbReference>
<dbReference type="InterPro" id="IPR005000">
    <property type="entry name" value="Aldolase/citrate-lyase_domain"/>
</dbReference>
<reference evidence="6" key="1">
    <citation type="journal article" date="2019" name="Int. J. Syst. Evol. Microbiol.">
        <title>The Global Catalogue of Microorganisms (GCM) 10K type strain sequencing project: providing services to taxonomists for standard genome sequencing and annotation.</title>
        <authorList>
            <consortium name="The Broad Institute Genomics Platform"/>
            <consortium name="The Broad Institute Genome Sequencing Center for Infectious Disease"/>
            <person name="Wu L."/>
            <person name="Ma J."/>
        </authorList>
    </citation>
    <scope>NUCLEOTIDE SEQUENCE [LARGE SCALE GENOMIC DNA]</scope>
    <source>
        <strain evidence="6">CGMCC 1.12477</strain>
    </source>
</reference>
<dbReference type="EMBL" id="JBHUDD010000053">
    <property type="protein sequence ID" value="MFD1509620.1"/>
    <property type="molecule type" value="Genomic_DNA"/>
</dbReference>
<proteinExistence type="inferred from homology"/>
<feature type="domain" description="HpcH/HpaI aldolase/citrate lyase" evidence="4">
    <location>
        <begin position="19"/>
        <end position="244"/>
    </location>
</feature>
<keyword evidence="2" id="KW-0479">Metal-binding</keyword>
<evidence type="ECO:0000259" key="4">
    <source>
        <dbReference type="Pfam" id="PF03328"/>
    </source>
</evidence>
<dbReference type="Gene3D" id="3.20.20.60">
    <property type="entry name" value="Phosphoenolpyruvate-binding domains"/>
    <property type="match status" value="1"/>
</dbReference>
<evidence type="ECO:0000313" key="6">
    <source>
        <dbReference type="Proteomes" id="UP001597186"/>
    </source>
</evidence>
<dbReference type="InterPro" id="IPR040442">
    <property type="entry name" value="Pyrv_kinase-like_dom_sf"/>
</dbReference>
<accession>A0ABW4EFL6</accession>
<organism evidence="5 6">
    <name type="scientific">Lacimonas salitolerans</name>
    <dbReference type="NCBI Taxonomy" id="1323750"/>
    <lineage>
        <taxon>Bacteria</taxon>
        <taxon>Pseudomonadati</taxon>
        <taxon>Pseudomonadota</taxon>
        <taxon>Alphaproteobacteria</taxon>
        <taxon>Rhodobacterales</taxon>
        <taxon>Paracoccaceae</taxon>
        <taxon>Lacimonas</taxon>
    </lineage>
</organism>
<comment type="similarity">
    <text evidence="1">Belongs to the HpcH/HpaI aldolase family.</text>
</comment>
<evidence type="ECO:0000256" key="2">
    <source>
        <dbReference type="ARBA" id="ARBA00022723"/>
    </source>
</evidence>
<dbReference type="InterPro" id="IPR050251">
    <property type="entry name" value="HpcH-HpaI_aldolase"/>
</dbReference>
<dbReference type="Proteomes" id="UP001597186">
    <property type="component" value="Unassembled WGS sequence"/>
</dbReference>
<keyword evidence="3 5" id="KW-0456">Lyase</keyword>
<sequence>MPAPTNHFKQRLARGERVIGCWAGFADPYATEVLGTAGFDWLVIDGEHAPNDLRSIMAQLVALKGSDSAPVVRLPMGEAWAIKQVLDAGAQTLLIPLVESAEQARDLVRAMRYPPAGIRGAGAALARASEFSSIPDYVQTANDQMCLLVQVETRAGIAALDDILAVEGVDGVFIGPADLAADMGFPGNSAEAEVAEAIRDALGRIAASDKAAGILAVDDATAQQYAGWGAQFLSVGIDVVMLAKAARDTVKLWSGRG</sequence>